<proteinExistence type="predicted"/>
<dbReference type="PANTHER" id="PTHR12840:SF1">
    <property type="entry name" value="NADH DEHYDROGENASE [UBIQUINONE] 1 BETA SUBCOMPLEX SUBUNIT 8, MITOCHONDRIAL"/>
    <property type="match status" value="1"/>
</dbReference>
<dbReference type="EMBL" id="JACAZI010000022">
    <property type="protein sequence ID" value="KAF7336690.1"/>
    <property type="molecule type" value="Genomic_DNA"/>
</dbReference>
<dbReference type="AlphaFoldDB" id="A0A8H6X8R8"/>
<keyword evidence="1" id="KW-0812">Transmembrane</keyword>
<gene>
    <name evidence="2" type="ORF">MVEN_02104000</name>
</gene>
<dbReference type="OrthoDB" id="2014058at2759"/>
<dbReference type="InterPro" id="IPR008699">
    <property type="entry name" value="NDUFB8"/>
</dbReference>
<dbReference type="Proteomes" id="UP000620124">
    <property type="component" value="Unassembled WGS sequence"/>
</dbReference>
<comment type="caution">
    <text evidence="2">The sequence shown here is derived from an EMBL/GenBank/DDBJ whole genome shotgun (WGS) entry which is preliminary data.</text>
</comment>
<organism evidence="2 3">
    <name type="scientific">Mycena venus</name>
    <dbReference type="NCBI Taxonomy" id="2733690"/>
    <lineage>
        <taxon>Eukaryota</taxon>
        <taxon>Fungi</taxon>
        <taxon>Dikarya</taxon>
        <taxon>Basidiomycota</taxon>
        <taxon>Agaricomycotina</taxon>
        <taxon>Agaricomycetes</taxon>
        <taxon>Agaricomycetidae</taxon>
        <taxon>Agaricales</taxon>
        <taxon>Marasmiineae</taxon>
        <taxon>Mycenaceae</taxon>
        <taxon>Mycena</taxon>
    </lineage>
</organism>
<dbReference type="Pfam" id="PF05821">
    <property type="entry name" value="NDUF_B8"/>
    <property type="match status" value="1"/>
</dbReference>
<evidence type="ECO:0000313" key="3">
    <source>
        <dbReference type="Proteomes" id="UP000620124"/>
    </source>
</evidence>
<accession>A0A8H6X8R8</accession>
<keyword evidence="3" id="KW-1185">Reference proteome</keyword>
<keyword evidence="1" id="KW-0472">Membrane</keyword>
<keyword evidence="1" id="KW-1133">Transmembrane helix</keyword>
<dbReference type="PANTHER" id="PTHR12840">
    <property type="entry name" value="NADH-UBIQUINONE OXIDOREDUCTASE ASHI SUBUNIT"/>
    <property type="match status" value="1"/>
</dbReference>
<feature type="transmembrane region" description="Helical" evidence="1">
    <location>
        <begin position="105"/>
        <end position="123"/>
    </location>
</feature>
<evidence type="ECO:0000313" key="2">
    <source>
        <dbReference type="EMBL" id="KAF7336690.1"/>
    </source>
</evidence>
<reference evidence="2" key="1">
    <citation type="submission" date="2020-05" db="EMBL/GenBank/DDBJ databases">
        <title>Mycena genomes resolve the evolution of fungal bioluminescence.</title>
        <authorList>
            <person name="Tsai I.J."/>
        </authorList>
    </citation>
    <scope>NUCLEOTIDE SEQUENCE</scope>
    <source>
        <strain evidence="2">CCC161011</strain>
    </source>
</reference>
<evidence type="ECO:0000256" key="1">
    <source>
        <dbReference type="SAM" id="Phobius"/>
    </source>
</evidence>
<name>A0A8H6X8R8_9AGAR</name>
<dbReference type="GO" id="GO:0005739">
    <property type="term" value="C:mitochondrion"/>
    <property type="evidence" value="ECO:0007669"/>
    <property type="project" value="InterPro"/>
</dbReference>
<protein>
    <submittedName>
        <fullName evidence="2">Uncharacterized protein</fullName>
    </submittedName>
</protein>
<sequence length="157" mass="17799">MEEEPWGTEKIEPAMISLVRRELVRRARPLLARQYATPVDKEPNPQLNGYPELPDVNAAYRTPLGWQDQLLRRNFGDTVHHHEEVNSMWGPDIPVIPPNQALRQFFIAAGCFVTAGLFMRAFLVPERPAIPREYPFSGLEAELGGHKANPEAESSEE</sequence>